<evidence type="ECO:0000313" key="2">
    <source>
        <dbReference type="Proteomes" id="UP000301475"/>
    </source>
</evidence>
<sequence length="124" mass="14566">MQTIDEALEKLSKSKFRSSFHLKEKDFEYINKVGMEKIRQHAKDFIKTRLAPKYIPNDGKQTPMKGHPVFIAQHACGCCCRGCLNKWYRVNKSTELTETQQEKIVNLLMAWIEKEYNSKINIQK</sequence>
<keyword evidence="2" id="KW-1185">Reference proteome</keyword>
<dbReference type="OrthoDB" id="9787478at2"/>
<evidence type="ECO:0000313" key="1">
    <source>
        <dbReference type="EMBL" id="QCT06386.1"/>
    </source>
</evidence>
<name>A0A4P8XTQ6_9FIRM</name>
<dbReference type="EMBL" id="CP039381">
    <property type="protein sequence ID" value="QCT06386.1"/>
    <property type="molecule type" value="Genomic_DNA"/>
</dbReference>
<accession>A0A4P8XTQ6</accession>
<proteinExistence type="predicted"/>
<gene>
    <name evidence="1" type="ORF">E5Z56_03040</name>
</gene>
<reference evidence="1 2" key="1">
    <citation type="submission" date="2019-04" db="EMBL/GenBank/DDBJ databases">
        <authorList>
            <person name="Embree M."/>
            <person name="Gaffney J.R."/>
        </authorList>
    </citation>
    <scope>NUCLEOTIDE SEQUENCE [LARGE SCALE GENOMIC DNA]</scope>
    <source>
        <strain evidence="1 2">JE7A12</strain>
    </source>
</reference>
<dbReference type="InterPro" id="IPR020378">
    <property type="entry name" value="DUF4186"/>
</dbReference>
<dbReference type="Pfam" id="PF13811">
    <property type="entry name" value="DUF4186"/>
    <property type="match status" value="1"/>
</dbReference>
<dbReference type="KEGG" id="ruj:E5Z56_03040"/>
<organism evidence="1 2">
    <name type="scientific">Ruminococcus bovis</name>
    <dbReference type="NCBI Taxonomy" id="2564099"/>
    <lineage>
        <taxon>Bacteria</taxon>
        <taxon>Bacillati</taxon>
        <taxon>Bacillota</taxon>
        <taxon>Clostridia</taxon>
        <taxon>Eubacteriales</taxon>
        <taxon>Oscillospiraceae</taxon>
        <taxon>Ruminococcus</taxon>
    </lineage>
</organism>
<dbReference type="Proteomes" id="UP000301475">
    <property type="component" value="Chromosome"/>
</dbReference>
<protein>
    <submittedName>
        <fullName evidence="1">DUF4186 domain-containing protein</fullName>
    </submittedName>
</protein>
<dbReference type="RefSeq" id="WP_138156467.1">
    <property type="nucleotide sequence ID" value="NZ_CP039381.1"/>
</dbReference>
<dbReference type="AlphaFoldDB" id="A0A4P8XTQ6"/>